<evidence type="ECO:0000313" key="2">
    <source>
        <dbReference type="Proteomes" id="UP000557392"/>
    </source>
</evidence>
<proteinExistence type="predicted"/>
<dbReference type="AlphaFoldDB" id="A0A7W6NYV7"/>
<evidence type="ECO:0000313" key="1">
    <source>
        <dbReference type="EMBL" id="MBB4101092.1"/>
    </source>
</evidence>
<dbReference type="Proteomes" id="UP000557392">
    <property type="component" value="Unassembled WGS sequence"/>
</dbReference>
<comment type="caution">
    <text evidence="1">The sequence shown here is derived from an EMBL/GenBank/DDBJ whole genome shotgun (WGS) entry which is preliminary data.</text>
</comment>
<organism evidence="1 2">
    <name type="scientific">Sphingomonas kyeonggiensis</name>
    <dbReference type="NCBI Taxonomy" id="1268553"/>
    <lineage>
        <taxon>Bacteria</taxon>
        <taxon>Pseudomonadati</taxon>
        <taxon>Pseudomonadota</taxon>
        <taxon>Alphaproteobacteria</taxon>
        <taxon>Sphingomonadales</taxon>
        <taxon>Sphingomonadaceae</taxon>
        <taxon>Sphingomonas</taxon>
    </lineage>
</organism>
<dbReference type="RefSeq" id="WP_184000676.1">
    <property type="nucleotide sequence ID" value="NZ_JACIEH010000005.1"/>
</dbReference>
<protein>
    <submittedName>
        <fullName evidence="1">Uncharacterized protein</fullName>
    </submittedName>
</protein>
<gene>
    <name evidence="1" type="ORF">GGR46_004682</name>
</gene>
<accession>A0A7W6NYV7</accession>
<name>A0A7W6NYV7_9SPHN</name>
<dbReference type="EMBL" id="JACIEH010000005">
    <property type="protein sequence ID" value="MBB4101092.1"/>
    <property type="molecule type" value="Genomic_DNA"/>
</dbReference>
<keyword evidence="2" id="KW-1185">Reference proteome</keyword>
<reference evidence="1 2" key="1">
    <citation type="submission" date="2020-08" db="EMBL/GenBank/DDBJ databases">
        <title>Genomic Encyclopedia of Type Strains, Phase IV (KMG-IV): sequencing the most valuable type-strain genomes for metagenomic binning, comparative biology and taxonomic classification.</title>
        <authorList>
            <person name="Goeker M."/>
        </authorList>
    </citation>
    <scope>NUCLEOTIDE SEQUENCE [LARGE SCALE GENOMIC DNA]</scope>
    <source>
        <strain evidence="1 2">DSM 101806</strain>
    </source>
</reference>
<sequence length="60" mass="6311">MSIHSKGNAPDAQLRRAREASALAALGECWAVPTDTYISGDLPLLLTKLSNLPPVPVRAG</sequence>